<comment type="caution">
    <text evidence="1">The sequence shown here is derived from an EMBL/GenBank/DDBJ whole genome shotgun (WGS) entry which is preliminary data.</text>
</comment>
<dbReference type="EMBL" id="SULG01000002">
    <property type="protein sequence ID" value="TLD43553.1"/>
    <property type="molecule type" value="Genomic_DNA"/>
</dbReference>
<proteinExistence type="predicted"/>
<reference evidence="1 2" key="1">
    <citation type="submission" date="2019-04" db="EMBL/GenBank/DDBJ databases">
        <title>Genome of a novel bacterium Candidatus Jettenia ecosi reconstructed from metagenome of an anammox bioreactor.</title>
        <authorList>
            <person name="Mardanov A.V."/>
            <person name="Beletsky A.V."/>
            <person name="Ravin N.V."/>
            <person name="Botchkova E.A."/>
            <person name="Litti Y.V."/>
            <person name="Nozhevnikova A.N."/>
        </authorList>
    </citation>
    <scope>NUCLEOTIDE SEQUENCE [LARGE SCALE GENOMIC DNA]</scope>
    <source>
        <strain evidence="1">J2</strain>
    </source>
</reference>
<accession>A0A533QFJ2</accession>
<protein>
    <submittedName>
        <fullName evidence="1">Uncharacterized protein</fullName>
    </submittedName>
</protein>
<dbReference type="Proteomes" id="UP000319783">
    <property type="component" value="Unassembled WGS sequence"/>
</dbReference>
<organism evidence="1 2">
    <name type="scientific">Candidatus Jettenia ecosi</name>
    <dbReference type="NCBI Taxonomy" id="2494326"/>
    <lineage>
        <taxon>Bacteria</taxon>
        <taxon>Pseudomonadati</taxon>
        <taxon>Planctomycetota</taxon>
        <taxon>Candidatus Brocadiia</taxon>
        <taxon>Candidatus Brocadiales</taxon>
        <taxon>Candidatus Brocadiaceae</taxon>
        <taxon>Candidatus Jettenia</taxon>
    </lineage>
</organism>
<evidence type="ECO:0000313" key="1">
    <source>
        <dbReference type="EMBL" id="TLD43553.1"/>
    </source>
</evidence>
<evidence type="ECO:0000313" key="2">
    <source>
        <dbReference type="Proteomes" id="UP000319783"/>
    </source>
</evidence>
<gene>
    <name evidence="1" type="ORF">JETT_0184</name>
</gene>
<name>A0A533QFJ2_9BACT</name>
<sequence>MRVIHYPYPLEIVNSLKVKNLFSITVFYYFHDDKYKKRKSKDYKSDSYKRVYTFSLHKGGSDWRIVLETSFVQMLICYENFLFT</sequence>
<dbReference type="AlphaFoldDB" id="A0A533QFJ2"/>